<sequence length="54" mass="6609">PKETSMKDVTEADCRRIQQWMNHYSRKVLDYQTPYEVFTRCFYKERQARAHVPA</sequence>
<evidence type="ECO:0000313" key="2">
    <source>
        <dbReference type="Proteomes" id="UP000198833"/>
    </source>
</evidence>
<accession>A0A1H9H7S1</accession>
<proteinExistence type="predicted"/>
<keyword evidence="2" id="KW-1185">Reference proteome</keyword>
<reference evidence="1 2" key="1">
    <citation type="submission" date="2016-10" db="EMBL/GenBank/DDBJ databases">
        <authorList>
            <person name="de Groot N.N."/>
        </authorList>
    </citation>
    <scope>NUCLEOTIDE SEQUENCE [LARGE SCALE GENOMIC DNA]</scope>
    <source>
        <strain evidence="1 2">DSM 15695</strain>
    </source>
</reference>
<dbReference type="Proteomes" id="UP000198833">
    <property type="component" value="Unassembled WGS sequence"/>
</dbReference>
<protein>
    <recommendedName>
        <fullName evidence="3">IS30 family transposase</fullName>
    </recommendedName>
</protein>
<organism evidence="1 2">
    <name type="scientific">Ignavigranum ruoffiae</name>
    <dbReference type="NCBI Taxonomy" id="89093"/>
    <lineage>
        <taxon>Bacteria</taxon>
        <taxon>Bacillati</taxon>
        <taxon>Bacillota</taxon>
        <taxon>Bacilli</taxon>
        <taxon>Lactobacillales</taxon>
        <taxon>Aerococcaceae</taxon>
        <taxon>Ignavigranum</taxon>
    </lineage>
</organism>
<dbReference type="EMBL" id="FOEN01000026">
    <property type="protein sequence ID" value="SEQ58360.1"/>
    <property type="molecule type" value="Genomic_DNA"/>
</dbReference>
<feature type="non-terminal residue" evidence="1">
    <location>
        <position position="1"/>
    </location>
</feature>
<evidence type="ECO:0008006" key="3">
    <source>
        <dbReference type="Google" id="ProtNLM"/>
    </source>
</evidence>
<evidence type="ECO:0000313" key="1">
    <source>
        <dbReference type="EMBL" id="SEQ58360.1"/>
    </source>
</evidence>
<name>A0A1H9H7S1_9LACT</name>
<dbReference type="AlphaFoldDB" id="A0A1H9H7S1"/>
<gene>
    <name evidence="1" type="ORF">SAMN04488558_1269</name>
</gene>